<evidence type="ECO:0000313" key="8">
    <source>
        <dbReference type="Proteomes" id="UP001576762"/>
    </source>
</evidence>
<gene>
    <name evidence="7" type="ORF">ACE05E_11550</name>
</gene>
<dbReference type="PROSITE" id="PS00041">
    <property type="entry name" value="HTH_ARAC_FAMILY_1"/>
    <property type="match status" value="1"/>
</dbReference>
<dbReference type="PANTHER" id="PTHR46796:SF2">
    <property type="entry name" value="TRANSCRIPTIONAL REGULATORY PROTEIN"/>
    <property type="match status" value="1"/>
</dbReference>
<dbReference type="SMART" id="SM00342">
    <property type="entry name" value="HTH_ARAC"/>
    <property type="match status" value="1"/>
</dbReference>
<dbReference type="SUPFAM" id="SSF51215">
    <property type="entry name" value="Regulatory protein AraC"/>
    <property type="match status" value="1"/>
</dbReference>
<reference evidence="7 8" key="1">
    <citation type="submission" date="2024-09" db="EMBL/GenBank/DDBJ databases">
        <title>Draft genome sequences of 6 high pH adapted Marinobacter shengliensis sp. isolated from Mariana forearc serpentinite mud volcanoes.</title>
        <authorList>
            <person name="Elkassas S."/>
            <person name="Serres M."/>
            <person name="Michael N."/>
            <person name="Amina P."/>
            <person name="Teodora Z."/>
            <person name="Julie H."/>
        </authorList>
    </citation>
    <scope>NUCLEOTIDE SEQUENCE [LARGE SCALE GENOMIC DNA]</scope>
    <source>
        <strain evidence="7 8">EB4</strain>
    </source>
</reference>
<dbReference type="Gene3D" id="2.60.120.10">
    <property type="entry name" value="Jelly Rolls"/>
    <property type="match status" value="1"/>
</dbReference>
<dbReference type="Pfam" id="PF02311">
    <property type="entry name" value="AraC_binding"/>
    <property type="match status" value="1"/>
</dbReference>
<proteinExistence type="predicted"/>
<evidence type="ECO:0000256" key="4">
    <source>
        <dbReference type="ARBA" id="ARBA00023163"/>
    </source>
</evidence>
<dbReference type="InterPro" id="IPR014710">
    <property type="entry name" value="RmlC-like_jellyroll"/>
</dbReference>
<comment type="function">
    <text evidence="5">Regulatory protein of the TOL plasmid xyl operons. XylS activates the xylXYZLTEGFJQKIH operon required for the degradation of toluene, m-xylene and p-xylene.</text>
</comment>
<dbReference type="InterPro" id="IPR020449">
    <property type="entry name" value="Tscrpt_reg_AraC-type_HTH"/>
</dbReference>
<dbReference type="InterPro" id="IPR018060">
    <property type="entry name" value="HTH_AraC"/>
</dbReference>
<keyword evidence="8" id="KW-1185">Reference proteome</keyword>
<dbReference type="InterPro" id="IPR009057">
    <property type="entry name" value="Homeodomain-like_sf"/>
</dbReference>
<evidence type="ECO:0000256" key="2">
    <source>
        <dbReference type="ARBA" id="ARBA00023125"/>
    </source>
</evidence>
<dbReference type="Pfam" id="PF12833">
    <property type="entry name" value="HTH_18"/>
    <property type="match status" value="1"/>
</dbReference>
<keyword evidence="2" id="KW-0238">DNA-binding</keyword>
<dbReference type="EMBL" id="JBHFLD010000013">
    <property type="protein sequence ID" value="MFB2716118.1"/>
    <property type="molecule type" value="Genomic_DNA"/>
</dbReference>
<dbReference type="InterPro" id="IPR018062">
    <property type="entry name" value="HTH_AraC-typ_CS"/>
</dbReference>
<feature type="domain" description="HTH araC/xylS-type" evidence="6">
    <location>
        <begin position="177"/>
        <end position="274"/>
    </location>
</feature>
<evidence type="ECO:0000259" key="6">
    <source>
        <dbReference type="PROSITE" id="PS01124"/>
    </source>
</evidence>
<dbReference type="PRINTS" id="PR00032">
    <property type="entry name" value="HTHARAC"/>
</dbReference>
<dbReference type="PANTHER" id="PTHR46796">
    <property type="entry name" value="HTH-TYPE TRANSCRIPTIONAL ACTIVATOR RHAS-RELATED"/>
    <property type="match status" value="1"/>
</dbReference>
<dbReference type="InterPro" id="IPR050204">
    <property type="entry name" value="AraC_XylS_family_regulators"/>
</dbReference>
<dbReference type="PROSITE" id="PS01124">
    <property type="entry name" value="HTH_ARAC_FAMILY_2"/>
    <property type="match status" value="1"/>
</dbReference>
<evidence type="ECO:0000256" key="3">
    <source>
        <dbReference type="ARBA" id="ARBA00023159"/>
    </source>
</evidence>
<keyword evidence="3" id="KW-0010">Activator</keyword>
<dbReference type="Proteomes" id="UP001576762">
    <property type="component" value="Unassembled WGS sequence"/>
</dbReference>
<name>A0ABV4W817_9GAMM</name>
<comment type="caution">
    <text evidence="7">The sequence shown here is derived from an EMBL/GenBank/DDBJ whole genome shotgun (WGS) entry which is preliminary data.</text>
</comment>
<evidence type="ECO:0000256" key="1">
    <source>
        <dbReference type="ARBA" id="ARBA00023015"/>
    </source>
</evidence>
<keyword evidence="1" id="KW-0805">Transcription regulation</keyword>
<dbReference type="SUPFAM" id="SSF46689">
    <property type="entry name" value="Homeodomain-like"/>
    <property type="match status" value="2"/>
</dbReference>
<dbReference type="RefSeq" id="WP_374814445.1">
    <property type="nucleotide sequence ID" value="NZ_JBHFLD010000013.1"/>
</dbReference>
<dbReference type="InterPro" id="IPR003313">
    <property type="entry name" value="AraC-bd"/>
</dbReference>
<evidence type="ECO:0000256" key="5">
    <source>
        <dbReference type="ARBA" id="ARBA00037345"/>
    </source>
</evidence>
<accession>A0ABV4W817</accession>
<sequence length="286" mass="32594">MMTNPRTPIFWRDARMPHVELRKVADGREVCYALHTHRHWSIGAITGGESTFLYRSDQYHVTAGTLVLMNPEWPHACNPIDNQPWAYLMLYVDTDWLTRLRFEAGLLPTDDWQHLETAVITDPGQYQDYCAMAECLLDPRRDLLEKQSRVAEYLLDLMQSLAKQPAQGIQRPSGTLAAVADHLDSHCTEEVSLDDICRLSGYSPGHLVRVFRQTYGLTPHAYLINRRIQHGQTELKRGVSIAEAALNAGFADQAHFQRTFKRVVAATPNQYRQPSVQQQEHAASDK</sequence>
<organism evidence="7 8">
    <name type="scientific">Marinobacter shengliensis</name>
    <dbReference type="NCBI Taxonomy" id="1389223"/>
    <lineage>
        <taxon>Bacteria</taxon>
        <taxon>Pseudomonadati</taxon>
        <taxon>Pseudomonadota</taxon>
        <taxon>Gammaproteobacteria</taxon>
        <taxon>Pseudomonadales</taxon>
        <taxon>Marinobacteraceae</taxon>
        <taxon>Marinobacter</taxon>
    </lineage>
</organism>
<keyword evidence="4" id="KW-0804">Transcription</keyword>
<dbReference type="Gene3D" id="1.10.10.60">
    <property type="entry name" value="Homeodomain-like"/>
    <property type="match status" value="1"/>
</dbReference>
<dbReference type="InterPro" id="IPR037923">
    <property type="entry name" value="HTH-like"/>
</dbReference>
<evidence type="ECO:0000313" key="7">
    <source>
        <dbReference type="EMBL" id="MFB2716118.1"/>
    </source>
</evidence>
<protein>
    <submittedName>
        <fullName evidence="7">AraC family transcriptional regulator</fullName>
    </submittedName>
</protein>